<feature type="compositionally biased region" description="Polar residues" evidence="1">
    <location>
        <begin position="856"/>
        <end position="873"/>
    </location>
</feature>
<feature type="compositionally biased region" description="Basic and acidic residues" evidence="1">
    <location>
        <begin position="647"/>
        <end position="663"/>
    </location>
</feature>
<evidence type="ECO:0000313" key="2">
    <source>
        <dbReference type="EMBL" id="PLW15275.1"/>
    </source>
</evidence>
<name>A0A2N5SPW7_9BASI</name>
<feature type="compositionally biased region" description="Polar residues" evidence="1">
    <location>
        <begin position="45"/>
        <end position="55"/>
    </location>
</feature>
<feature type="compositionally biased region" description="Basic and acidic residues" evidence="1">
    <location>
        <begin position="920"/>
        <end position="936"/>
    </location>
</feature>
<feature type="region of interest" description="Disordered" evidence="1">
    <location>
        <begin position="534"/>
        <end position="590"/>
    </location>
</feature>
<evidence type="ECO:0000256" key="1">
    <source>
        <dbReference type="SAM" id="MobiDB-lite"/>
    </source>
</evidence>
<feature type="compositionally biased region" description="Basic and acidic residues" evidence="1">
    <location>
        <begin position="1063"/>
        <end position="1076"/>
    </location>
</feature>
<accession>A0A2N5SPW7</accession>
<feature type="region of interest" description="Disordered" evidence="1">
    <location>
        <begin position="961"/>
        <end position="995"/>
    </location>
</feature>
<organism evidence="2 3">
    <name type="scientific">Puccinia coronata f. sp. avenae</name>
    <dbReference type="NCBI Taxonomy" id="200324"/>
    <lineage>
        <taxon>Eukaryota</taxon>
        <taxon>Fungi</taxon>
        <taxon>Dikarya</taxon>
        <taxon>Basidiomycota</taxon>
        <taxon>Pucciniomycotina</taxon>
        <taxon>Pucciniomycetes</taxon>
        <taxon>Pucciniales</taxon>
        <taxon>Pucciniaceae</taxon>
        <taxon>Puccinia</taxon>
    </lineage>
</organism>
<feature type="region of interest" description="Disordered" evidence="1">
    <location>
        <begin position="1057"/>
        <end position="1084"/>
    </location>
</feature>
<protein>
    <submittedName>
        <fullName evidence="2">Uncharacterized protein</fullName>
    </submittedName>
</protein>
<feature type="region of interest" description="Disordered" evidence="1">
    <location>
        <begin position="807"/>
        <end position="884"/>
    </location>
</feature>
<sequence length="1084" mass="118342">MSFRSSTWSESASSELDPLFLSLKEPPGTTAPQEHPSDSRAPNHVLSSSSGSSDTYIPIPATVNFPLPPRRLRPGEIVDITDPGAPNPISPTHQSQAPETHLTPVSLYGVAIGGNNPIQRTNSAMSGRAEVKSQNGGMTSLDLRKMSLRNRSNGSINNITTPAAMAGAPPLPPETISLRARNPSKMLAPPHLPCLHIAPACPLPHPLPLPRYQHPYGHSHSHSVDDYSRYPSTRPINPSMFPARNLSLVETPSNPMPRLPPTRQAYQSLSYSPGNTEEPYDHTIRQPLAESLSSDPNIILPHFRRHPLLASSLPQNHEASNVPLSMHSGIDQYNSRIKFAPLPAKSLASSTAKPLTSSTAKRSSTSNTTSNSSSELLETQNSHVSKQGSMRKKSAWIHRWLLPASSKHAVPKPKQDISLPVSASLTVNATGVPASSTLVASAAPALPRRNSVTDQVAPKPPAVIRARPRSRSFTAARPSLGMMTNLAHGAPSRSIHETMAAGKSILNSSQCMIVSPVRAHSLQHLIDHNTSTPEAIPRARSHHPRERIASQGVRQRKQSKVIFPIHHSQFGSNPNHPTLAESHPPRETNDKLPEMEAMADEPTKAKKKREIRFRNTLELIPDLILPDEPSSQDQALVTDPTCASDVHTELSESVSRPEVEGFKRGHKRRKTPIKNLGLFTHLRRPRSADTDCTADVGSAAAHDQHMGRKLLQSSSISYGSIHTVSSRISGKSRTTQQQLVDPPEEGNMAISSRKLAPKVNLTFVDLDHHIGSRFSVNTLLKEVHKSIPDLKPDEGSDESSSIVEEIAETHGSRTQNAPVRQYSDPVTRQELQTRSQGAEPRGTESEPRSDVPDVIFTSSDALGSPTTATSVSNPAEREPEAPQGHNSFIEVVRADGADVVFQMVVPAPCAKPSQPGTGQQEREREREESRQRHDTLHTTLEEDALTVISERLVALNKSIQAQVVPPPPPPPSIDDQAIPDRKGRSHTRTTPPGIATRRKTKRIEHWLSGVPSPEQSPAPYTHQFYPLVHHNNHLMPPAEQFHQSQEVLDHPDLLDCPESPIDGLHRDLPSRLEIRAPDPAPTPA</sequence>
<feature type="region of interest" description="Disordered" evidence="1">
    <location>
        <begin position="349"/>
        <end position="390"/>
    </location>
</feature>
<dbReference type="EMBL" id="PGCI01000801">
    <property type="protein sequence ID" value="PLW15275.1"/>
    <property type="molecule type" value="Genomic_DNA"/>
</dbReference>
<feature type="region of interest" description="Disordered" evidence="1">
    <location>
        <begin position="647"/>
        <end position="667"/>
    </location>
</feature>
<feature type="compositionally biased region" description="Polar residues" evidence="1">
    <location>
        <begin position="812"/>
        <end position="836"/>
    </location>
</feature>
<proteinExistence type="predicted"/>
<feature type="region of interest" description="Disordered" evidence="1">
    <location>
        <begin position="1"/>
        <end position="99"/>
    </location>
</feature>
<evidence type="ECO:0000313" key="3">
    <source>
        <dbReference type="Proteomes" id="UP000235392"/>
    </source>
</evidence>
<dbReference type="Proteomes" id="UP000235392">
    <property type="component" value="Unassembled WGS sequence"/>
</dbReference>
<feature type="compositionally biased region" description="Low complexity" evidence="1">
    <location>
        <begin position="355"/>
        <end position="382"/>
    </location>
</feature>
<reference evidence="2 3" key="1">
    <citation type="submission" date="2017-11" db="EMBL/GenBank/DDBJ databases">
        <title>De novo assembly and phasing of dikaryotic genomes from two isolates of Puccinia coronata f. sp. avenae, the causal agent of oat crown rust.</title>
        <authorList>
            <person name="Miller M.E."/>
            <person name="Zhang Y."/>
            <person name="Omidvar V."/>
            <person name="Sperschneider J."/>
            <person name="Schwessinger B."/>
            <person name="Raley C."/>
            <person name="Palmer J.M."/>
            <person name="Garnica D."/>
            <person name="Upadhyaya N."/>
            <person name="Rathjen J."/>
            <person name="Taylor J.M."/>
            <person name="Park R.F."/>
            <person name="Dodds P.N."/>
            <person name="Hirsch C.D."/>
            <person name="Kianian S.F."/>
            <person name="Figueroa M."/>
        </authorList>
    </citation>
    <scope>NUCLEOTIDE SEQUENCE [LARGE SCALE GENOMIC DNA]</scope>
    <source>
        <strain evidence="2">12SD80</strain>
    </source>
</reference>
<dbReference type="AlphaFoldDB" id="A0A2N5SPW7"/>
<gene>
    <name evidence="2" type="ORF">PCASD_17029</name>
</gene>
<feature type="compositionally biased region" description="Basic and acidic residues" evidence="1">
    <location>
        <begin position="841"/>
        <end position="851"/>
    </location>
</feature>
<comment type="caution">
    <text evidence="2">The sequence shown here is derived from an EMBL/GenBank/DDBJ whole genome shotgun (WGS) entry which is preliminary data.</text>
</comment>
<feature type="compositionally biased region" description="Polar residues" evidence="1">
    <location>
        <begin position="264"/>
        <end position="275"/>
    </location>
</feature>
<feature type="compositionally biased region" description="Low complexity" evidence="1">
    <location>
        <begin position="1"/>
        <end position="14"/>
    </location>
</feature>
<feature type="region of interest" description="Disordered" evidence="1">
    <location>
        <begin position="249"/>
        <end position="281"/>
    </location>
</feature>
<feature type="region of interest" description="Disordered" evidence="1">
    <location>
        <begin position="908"/>
        <end position="936"/>
    </location>
</feature>